<dbReference type="EMBL" id="JAAHFQ010000076">
    <property type="protein sequence ID" value="NER27147.1"/>
    <property type="molecule type" value="Genomic_DNA"/>
</dbReference>
<accession>A0A6B3N6E6</accession>
<dbReference type="Pfam" id="PF11320">
    <property type="entry name" value="DUF3122"/>
    <property type="match status" value="1"/>
</dbReference>
<organism evidence="1">
    <name type="scientific">Symploca sp. SIO1C4</name>
    <dbReference type="NCBI Taxonomy" id="2607765"/>
    <lineage>
        <taxon>Bacteria</taxon>
        <taxon>Bacillati</taxon>
        <taxon>Cyanobacteriota</taxon>
        <taxon>Cyanophyceae</taxon>
        <taxon>Coleofasciculales</taxon>
        <taxon>Coleofasciculaceae</taxon>
        <taxon>Symploca</taxon>
    </lineage>
</organism>
<comment type="caution">
    <text evidence="1">The sequence shown here is derived from an EMBL/GenBank/DDBJ whole genome shotgun (WGS) entry which is preliminary data.</text>
</comment>
<evidence type="ECO:0000313" key="1">
    <source>
        <dbReference type="EMBL" id="NER27147.1"/>
    </source>
</evidence>
<dbReference type="InterPro" id="IPR021469">
    <property type="entry name" value="DUF3122"/>
</dbReference>
<dbReference type="AlphaFoldDB" id="A0A6B3N6E6"/>
<protein>
    <submittedName>
        <fullName evidence="1">DUF3122 domain-containing protein</fullName>
    </submittedName>
</protein>
<gene>
    <name evidence="1" type="ORF">F6J89_05790</name>
</gene>
<name>A0A6B3N6E6_9CYAN</name>
<proteinExistence type="predicted"/>
<sequence>MWFGIQQSLSRLVLLTSLVLIFLLGLGSWSIPPATASIRQMEEAPGQILVQSRHTLRDETGNSWQVVLFKRIKANDATSINLRLVGFPGAAKFAHPQPLTIITETGTILNSKDMFAEKSPAANVGQYDFKNALNKLPTAASVRLFPVMSDPQPIELKIPPEVILEWQIVAASN</sequence>
<reference evidence="1" key="1">
    <citation type="submission" date="2019-11" db="EMBL/GenBank/DDBJ databases">
        <title>Genomic insights into an expanded diversity of filamentous marine cyanobacteria reveals the extraordinary biosynthetic potential of Moorea and Okeania.</title>
        <authorList>
            <person name="Ferreira Leao T."/>
            <person name="Wang M."/>
            <person name="Moss N."/>
            <person name="Da Silva R."/>
            <person name="Sanders J."/>
            <person name="Nurk S."/>
            <person name="Gurevich A."/>
            <person name="Humphrey G."/>
            <person name="Reher R."/>
            <person name="Zhu Q."/>
            <person name="Belda-Ferre P."/>
            <person name="Glukhov E."/>
            <person name="Rex R."/>
            <person name="Dorrestein P.C."/>
            <person name="Knight R."/>
            <person name="Pevzner P."/>
            <person name="Gerwick W.H."/>
            <person name="Gerwick L."/>
        </authorList>
    </citation>
    <scope>NUCLEOTIDE SEQUENCE</scope>
    <source>
        <strain evidence="1">SIO1C4</strain>
    </source>
</reference>